<feature type="non-terminal residue" evidence="2">
    <location>
        <position position="1"/>
    </location>
</feature>
<dbReference type="PATRIC" id="fig|316.110.peg.1932"/>
<proteinExistence type="predicted"/>
<dbReference type="AlphaFoldDB" id="A0A0D7DZC1"/>
<name>A0A0D7DZC1_STUST</name>
<evidence type="ECO:0000313" key="2">
    <source>
        <dbReference type="EMBL" id="KIZ33933.1"/>
    </source>
</evidence>
<dbReference type="Gene3D" id="2.60.40.10">
    <property type="entry name" value="Immunoglobulins"/>
    <property type="match status" value="1"/>
</dbReference>
<feature type="region of interest" description="Disordered" evidence="1">
    <location>
        <begin position="46"/>
        <end position="74"/>
    </location>
</feature>
<evidence type="ECO:0000256" key="1">
    <source>
        <dbReference type="SAM" id="MobiDB-lite"/>
    </source>
</evidence>
<comment type="caution">
    <text evidence="2">The sequence shown here is derived from an EMBL/GenBank/DDBJ whole genome shotgun (WGS) entry which is preliminary data.</text>
</comment>
<protein>
    <recommendedName>
        <fullName evidence="4">Bacterial Ig-like domain-containing protein</fullName>
    </recommendedName>
</protein>
<feature type="non-terminal residue" evidence="2">
    <location>
        <position position="74"/>
    </location>
</feature>
<gene>
    <name evidence="2" type="ORF">LO50_18955</name>
</gene>
<dbReference type="EMBL" id="JXXD01000206">
    <property type="protein sequence ID" value="KIZ33933.1"/>
    <property type="molecule type" value="Genomic_DNA"/>
</dbReference>
<evidence type="ECO:0008006" key="4">
    <source>
        <dbReference type="Google" id="ProtNLM"/>
    </source>
</evidence>
<organism evidence="2 3">
    <name type="scientific">Stutzerimonas stutzeri</name>
    <name type="common">Pseudomonas stutzeri</name>
    <dbReference type="NCBI Taxonomy" id="316"/>
    <lineage>
        <taxon>Bacteria</taxon>
        <taxon>Pseudomonadati</taxon>
        <taxon>Pseudomonadota</taxon>
        <taxon>Gammaproteobacteria</taxon>
        <taxon>Pseudomonadales</taxon>
        <taxon>Pseudomonadaceae</taxon>
        <taxon>Stutzerimonas</taxon>
    </lineage>
</organism>
<accession>A0A0D7DZC1</accession>
<evidence type="ECO:0000313" key="3">
    <source>
        <dbReference type="Proteomes" id="UP000032439"/>
    </source>
</evidence>
<sequence length="74" mass="7193">TWSSSFTPVEGSNTVAVRQTDVAGNTSGATTVSFVLDTQVAAPTVSLTNDTGAGGSDSITNNGALTIGSTEAGA</sequence>
<dbReference type="RefSeq" id="WP_044315989.1">
    <property type="nucleotide sequence ID" value="NZ_JXXD01000206.1"/>
</dbReference>
<dbReference type="Proteomes" id="UP000032439">
    <property type="component" value="Unassembled WGS sequence"/>
</dbReference>
<dbReference type="InterPro" id="IPR013783">
    <property type="entry name" value="Ig-like_fold"/>
</dbReference>
<reference evidence="2 3" key="1">
    <citation type="submission" date="2014-11" db="EMBL/GenBank/DDBJ databases">
        <title>Genomics and ecophysiology of heterotrophic nitrogen fixing bacteria isolated from estuarine surface water.</title>
        <authorList>
            <person name="Bentzon-Tilia M."/>
            <person name="Severin I."/>
            <person name="Hansen L.H."/>
            <person name="Riemann L."/>
        </authorList>
    </citation>
    <scope>NUCLEOTIDE SEQUENCE [LARGE SCALE GENOMIC DNA]</scope>
    <source>
        <strain evidence="2 3">BAL361</strain>
    </source>
</reference>